<dbReference type="OrthoDB" id="199913at2759"/>
<evidence type="ECO:0000256" key="2">
    <source>
        <dbReference type="ARBA" id="ARBA00010701"/>
    </source>
</evidence>
<dbReference type="SUPFAM" id="SSF53474">
    <property type="entry name" value="alpha/beta-Hydrolases"/>
    <property type="match status" value="1"/>
</dbReference>
<evidence type="ECO:0000256" key="3">
    <source>
        <dbReference type="ARBA" id="ARBA00022525"/>
    </source>
</evidence>
<proteinExistence type="inferred from homology"/>
<dbReference type="Proteomes" id="UP000494106">
    <property type="component" value="Unassembled WGS sequence"/>
</dbReference>
<dbReference type="PANTHER" id="PTHR11610:SF178">
    <property type="entry name" value="LIPASE MEMBER H-A-LIKE PROTEIN"/>
    <property type="match status" value="1"/>
</dbReference>
<reference evidence="7 8" key="1">
    <citation type="submission" date="2020-04" db="EMBL/GenBank/DDBJ databases">
        <authorList>
            <person name="Wallbank WR R."/>
            <person name="Pardo Diaz C."/>
            <person name="Kozak K."/>
            <person name="Martin S."/>
            <person name="Jiggins C."/>
            <person name="Moest M."/>
            <person name="Warren A I."/>
            <person name="Byers J.R.P. K."/>
            <person name="Montejo-Kovacevich G."/>
            <person name="Yen C E."/>
        </authorList>
    </citation>
    <scope>NUCLEOTIDE SEQUENCE [LARGE SCALE GENOMIC DNA]</scope>
</reference>
<dbReference type="InterPro" id="IPR000734">
    <property type="entry name" value="TAG_lipase"/>
</dbReference>
<dbReference type="PRINTS" id="PR00821">
    <property type="entry name" value="TAGLIPASE"/>
</dbReference>
<feature type="chain" id="PRO_5035808845" description="Lipase domain-containing protein" evidence="5">
    <location>
        <begin position="26"/>
        <end position="487"/>
    </location>
</feature>
<keyword evidence="8" id="KW-1185">Reference proteome</keyword>
<feature type="signal peptide" evidence="5">
    <location>
        <begin position="1"/>
        <end position="25"/>
    </location>
</feature>
<feature type="domain" description="Lipase" evidence="6">
    <location>
        <begin position="93"/>
        <end position="376"/>
    </location>
</feature>
<evidence type="ECO:0000313" key="7">
    <source>
        <dbReference type="EMBL" id="CAB3245282.1"/>
    </source>
</evidence>
<dbReference type="InterPro" id="IPR033906">
    <property type="entry name" value="Lipase_N"/>
</dbReference>
<evidence type="ECO:0000256" key="1">
    <source>
        <dbReference type="ARBA" id="ARBA00004613"/>
    </source>
</evidence>
<evidence type="ECO:0000256" key="5">
    <source>
        <dbReference type="SAM" id="SignalP"/>
    </source>
</evidence>
<gene>
    <name evidence="7" type="ORF">APLA_LOCUS10357</name>
</gene>
<evidence type="ECO:0000259" key="6">
    <source>
        <dbReference type="Pfam" id="PF00151"/>
    </source>
</evidence>
<sequence length="487" mass="54421">MEGMGRYVLIASVWLLLAIVQSAEKKFIMTTDEMENFINPDDLKIILDYYQQNSSMFNATQSTTTTKRPVQSVGCFGVGGFMIRAINSLFSLNLRPSSSDDINTHFYFSSRKMNFRVQVFPGPQFGIESVDFDANRKTVMIVHGFMSYSGADWVINMTEAYLNWEDVNVIAVDWSGGSNTFKYWRAVANTRTVGRDIVTFMRQLKNATGLNFKNCHFIGHSLGAQIISFASYELGKVGRVTGLDPALPCFNTTNTKDRLDPSDADFVDVIHTNGKLSAFGFGFPYPTGHIDFYPNGGIRQPGCFSSKIPFYNTIDQAICSHGRAYILFTESLTNKNCSFRGSHWDLTVSGLKKSIAATCGTHNLSCPEMGIRAARNARGHFLVLTEEKIPYCVPDWQQHQPSPDLLEDITNYLQHLTDTTASNGAVTLSSIIPFSIAKVTKLVETTTNTGDIKATTSIRWYNRLFNYLFTKISHTEKISEDGNPEDS</sequence>
<accession>A0A8S1AKN1</accession>
<dbReference type="EMBL" id="CADEBC010000524">
    <property type="protein sequence ID" value="CAB3245282.1"/>
    <property type="molecule type" value="Genomic_DNA"/>
</dbReference>
<name>A0A8S1AKN1_ARCPL</name>
<protein>
    <recommendedName>
        <fullName evidence="6">Lipase domain-containing protein</fullName>
    </recommendedName>
</protein>
<dbReference type="Pfam" id="PF00151">
    <property type="entry name" value="Lipase"/>
    <property type="match status" value="1"/>
</dbReference>
<dbReference type="GO" id="GO:0016298">
    <property type="term" value="F:lipase activity"/>
    <property type="evidence" value="ECO:0007669"/>
    <property type="project" value="InterPro"/>
</dbReference>
<comment type="caution">
    <text evidence="7">The sequence shown here is derived from an EMBL/GenBank/DDBJ whole genome shotgun (WGS) entry which is preliminary data.</text>
</comment>
<comment type="similarity">
    <text evidence="2 4">Belongs to the AB hydrolase superfamily. Lipase family.</text>
</comment>
<evidence type="ECO:0000313" key="8">
    <source>
        <dbReference type="Proteomes" id="UP000494106"/>
    </source>
</evidence>
<dbReference type="Gene3D" id="3.40.50.1820">
    <property type="entry name" value="alpha/beta hydrolase"/>
    <property type="match status" value="1"/>
</dbReference>
<dbReference type="PANTHER" id="PTHR11610">
    <property type="entry name" value="LIPASE"/>
    <property type="match status" value="1"/>
</dbReference>
<organism evidence="7 8">
    <name type="scientific">Arctia plantaginis</name>
    <name type="common">Wood tiger moth</name>
    <name type="synonym">Phalaena plantaginis</name>
    <dbReference type="NCBI Taxonomy" id="874455"/>
    <lineage>
        <taxon>Eukaryota</taxon>
        <taxon>Metazoa</taxon>
        <taxon>Ecdysozoa</taxon>
        <taxon>Arthropoda</taxon>
        <taxon>Hexapoda</taxon>
        <taxon>Insecta</taxon>
        <taxon>Pterygota</taxon>
        <taxon>Neoptera</taxon>
        <taxon>Endopterygota</taxon>
        <taxon>Lepidoptera</taxon>
        <taxon>Glossata</taxon>
        <taxon>Ditrysia</taxon>
        <taxon>Noctuoidea</taxon>
        <taxon>Erebidae</taxon>
        <taxon>Arctiinae</taxon>
        <taxon>Arctia</taxon>
    </lineage>
</organism>
<dbReference type="CDD" id="cd00707">
    <property type="entry name" value="Pancreat_lipase_like"/>
    <property type="match status" value="1"/>
</dbReference>
<dbReference type="InterPro" id="IPR013818">
    <property type="entry name" value="Lipase"/>
</dbReference>
<dbReference type="InterPro" id="IPR029058">
    <property type="entry name" value="AB_hydrolase_fold"/>
</dbReference>
<dbReference type="AlphaFoldDB" id="A0A8S1AKN1"/>
<keyword evidence="5" id="KW-0732">Signal</keyword>
<comment type="subcellular location">
    <subcellularLocation>
        <location evidence="1">Secreted</location>
    </subcellularLocation>
</comment>
<dbReference type="GO" id="GO:0016042">
    <property type="term" value="P:lipid catabolic process"/>
    <property type="evidence" value="ECO:0007669"/>
    <property type="project" value="TreeGrafter"/>
</dbReference>
<dbReference type="GO" id="GO:0005615">
    <property type="term" value="C:extracellular space"/>
    <property type="evidence" value="ECO:0007669"/>
    <property type="project" value="TreeGrafter"/>
</dbReference>
<keyword evidence="3" id="KW-0964">Secreted</keyword>
<evidence type="ECO:0000256" key="4">
    <source>
        <dbReference type="RuleBase" id="RU004262"/>
    </source>
</evidence>